<dbReference type="GO" id="GO:0003700">
    <property type="term" value="F:DNA-binding transcription factor activity"/>
    <property type="evidence" value="ECO:0007669"/>
    <property type="project" value="TreeGrafter"/>
</dbReference>
<evidence type="ECO:0000259" key="5">
    <source>
        <dbReference type="PROSITE" id="PS50977"/>
    </source>
</evidence>
<reference evidence="6 7" key="1">
    <citation type="submission" date="2019-10" db="EMBL/GenBank/DDBJ databases">
        <title>Actinomadura rubteroloni sp. nov. and Actinomadura macrotermitis sp. nov., isolated from the gut of fungus growing-termite Macrotermes natalensis.</title>
        <authorList>
            <person name="Benndorf R."/>
            <person name="Martin K."/>
            <person name="Kuefner M."/>
            <person name="De Beer W."/>
            <person name="Kaster A.-K."/>
            <person name="Vollmers J."/>
            <person name="Poulsen M."/>
            <person name="Beemelmanns C."/>
        </authorList>
    </citation>
    <scope>NUCLEOTIDE SEQUENCE [LARGE SCALE GENOMIC DNA]</scope>
    <source>
        <strain evidence="6 7">RB68</strain>
    </source>
</reference>
<sequence>MTVERSAGGPRRRRQIFDAALQALARDGFEAMTIEGVAEQAGVNKTTIYRWWPSKSALLGAALLDAPLLELPLPDTGSLRGDLVELVGALVRLLTGEPAGPVARAALGAAVGDPALAMRFRAFFADRLVREQAVVDRAVARGELPEGIDTMLLMDLLAGAVWVRGIFRGLPLNDDFAREAVAAVLDGVLP</sequence>
<keyword evidence="1" id="KW-0805">Transcription regulation</keyword>
<evidence type="ECO:0000256" key="3">
    <source>
        <dbReference type="ARBA" id="ARBA00023163"/>
    </source>
</evidence>
<proteinExistence type="predicted"/>
<dbReference type="Gene3D" id="1.10.357.10">
    <property type="entry name" value="Tetracycline Repressor, domain 2"/>
    <property type="match status" value="1"/>
</dbReference>
<dbReference type="InterPro" id="IPR050109">
    <property type="entry name" value="HTH-type_TetR-like_transc_reg"/>
</dbReference>
<dbReference type="Pfam" id="PF16859">
    <property type="entry name" value="TetR_C_11"/>
    <property type="match status" value="1"/>
</dbReference>
<dbReference type="PANTHER" id="PTHR30055">
    <property type="entry name" value="HTH-TYPE TRANSCRIPTIONAL REGULATOR RUTR"/>
    <property type="match status" value="1"/>
</dbReference>
<dbReference type="InterPro" id="IPR011075">
    <property type="entry name" value="TetR_C"/>
</dbReference>
<dbReference type="GO" id="GO:0000976">
    <property type="term" value="F:transcription cis-regulatory region binding"/>
    <property type="evidence" value="ECO:0007669"/>
    <property type="project" value="TreeGrafter"/>
</dbReference>
<dbReference type="InterPro" id="IPR036271">
    <property type="entry name" value="Tet_transcr_reg_TetR-rel_C_sf"/>
</dbReference>
<evidence type="ECO:0000256" key="2">
    <source>
        <dbReference type="ARBA" id="ARBA00023125"/>
    </source>
</evidence>
<dbReference type="SUPFAM" id="SSF46689">
    <property type="entry name" value="Homeodomain-like"/>
    <property type="match status" value="1"/>
</dbReference>
<dbReference type="InterPro" id="IPR009057">
    <property type="entry name" value="Homeodomain-like_sf"/>
</dbReference>
<dbReference type="Gene3D" id="1.10.10.60">
    <property type="entry name" value="Homeodomain-like"/>
    <property type="match status" value="1"/>
</dbReference>
<dbReference type="PRINTS" id="PR00455">
    <property type="entry name" value="HTHTETR"/>
</dbReference>
<evidence type="ECO:0000313" key="6">
    <source>
        <dbReference type="EMBL" id="MQY06434.1"/>
    </source>
</evidence>
<dbReference type="Proteomes" id="UP000487268">
    <property type="component" value="Unassembled WGS sequence"/>
</dbReference>
<dbReference type="PROSITE" id="PS50977">
    <property type="entry name" value="HTH_TETR_2"/>
    <property type="match status" value="1"/>
</dbReference>
<organism evidence="6 7">
    <name type="scientific">Actinomadura macrotermitis</name>
    <dbReference type="NCBI Taxonomy" id="2585200"/>
    <lineage>
        <taxon>Bacteria</taxon>
        <taxon>Bacillati</taxon>
        <taxon>Actinomycetota</taxon>
        <taxon>Actinomycetes</taxon>
        <taxon>Streptosporangiales</taxon>
        <taxon>Thermomonosporaceae</taxon>
        <taxon>Actinomadura</taxon>
    </lineage>
</organism>
<name>A0A7K0C0V6_9ACTN</name>
<evidence type="ECO:0000256" key="1">
    <source>
        <dbReference type="ARBA" id="ARBA00023015"/>
    </source>
</evidence>
<feature type="domain" description="HTH tetR-type" evidence="5">
    <location>
        <begin position="10"/>
        <end position="70"/>
    </location>
</feature>
<evidence type="ECO:0000313" key="7">
    <source>
        <dbReference type="Proteomes" id="UP000487268"/>
    </source>
</evidence>
<dbReference type="AlphaFoldDB" id="A0A7K0C0V6"/>
<dbReference type="SUPFAM" id="SSF48498">
    <property type="entry name" value="Tetracyclin repressor-like, C-terminal domain"/>
    <property type="match status" value="1"/>
</dbReference>
<keyword evidence="3" id="KW-0804">Transcription</keyword>
<dbReference type="OrthoDB" id="9796019at2"/>
<dbReference type="Pfam" id="PF00440">
    <property type="entry name" value="TetR_N"/>
    <property type="match status" value="1"/>
</dbReference>
<dbReference type="RefSeq" id="WP_153535676.1">
    <property type="nucleotide sequence ID" value="NZ_WEGH01000003.1"/>
</dbReference>
<keyword evidence="7" id="KW-1185">Reference proteome</keyword>
<keyword evidence="2 4" id="KW-0238">DNA-binding</keyword>
<gene>
    <name evidence="6" type="ORF">ACRB68_45220</name>
</gene>
<dbReference type="InterPro" id="IPR001647">
    <property type="entry name" value="HTH_TetR"/>
</dbReference>
<dbReference type="PANTHER" id="PTHR30055:SF148">
    <property type="entry name" value="TETR-FAMILY TRANSCRIPTIONAL REGULATOR"/>
    <property type="match status" value="1"/>
</dbReference>
<dbReference type="EMBL" id="WEGH01000003">
    <property type="protein sequence ID" value="MQY06434.1"/>
    <property type="molecule type" value="Genomic_DNA"/>
</dbReference>
<comment type="caution">
    <text evidence="6">The sequence shown here is derived from an EMBL/GenBank/DDBJ whole genome shotgun (WGS) entry which is preliminary data.</text>
</comment>
<feature type="DNA-binding region" description="H-T-H motif" evidence="4">
    <location>
        <begin position="33"/>
        <end position="52"/>
    </location>
</feature>
<accession>A0A7K0C0V6</accession>
<evidence type="ECO:0000256" key="4">
    <source>
        <dbReference type="PROSITE-ProRule" id="PRU00335"/>
    </source>
</evidence>
<protein>
    <submittedName>
        <fullName evidence="6">Putative HTH-type transcriptional regulator</fullName>
    </submittedName>
</protein>